<dbReference type="Gene3D" id="3.90.1300.10">
    <property type="entry name" value="Amidase signature (AS) domain"/>
    <property type="match status" value="1"/>
</dbReference>
<comment type="caution">
    <text evidence="5">The sequence shown here is derived from an EMBL/GenBank/DDBJ whole genome shotgun (WGS) entry which is preliminary data.</text>
</comment>
<keyword evidence="2" id="KW-0378">Hydrolase</keyword>
<evidence type="ECO:0000256" key="1">
    <source>
        <dbReference type="ARBA" id="ARBA00009199"/>
    </source>
</evidence>
<dbReference type="SUPFAM" id="SSF75304">
    <property type="entry name" value="Amidase signature (AS) enzymes"/>
    <property type="match status" value="1"/>
</dbReference>
<reference evidence="5" key="1">
    <citation type="submission" date="2022-09" db="EMBL/GenBank/DDBJ databases">
        <title>Fusarium specimens isolated from Avocado Roots.</title>
        <authorList>
            <person name="Stajich J."/>
            <person name="Roper C."/>
            <person name="Heimlech-Rivalta G."/>
        </authorList>
    </citation>
    <scope>NUCLEOTIDE SEQUENCE</scope>
    <source>
        <strain evidence="5">A02</strain>
    </source>
</reference>
<dbReference type="InterPro" id="IPR036928">
    <property type="entry name" value="AS_sf"/>
</dbReference>
<feature type="active site" description="Charge relay system" evidence="3">
    <location>
        <position position="135"/>
    </location>
</feature>
<evidence type="ECO:0000256" key="2">
    <source>
        <dbReference type="ARBA" id="ARBA00022801"/>
    </source>
</evidence>
<feature type="active site" description="Acyl-ester intermediate" evidence="3">
    <location>
        <position position="236"/>
    </location>
</feature>
<name>A0A9W8R0R8_9HYPO</name>
<dbReference type="EMBL" id="JAOQAV010000028">
    <property type="protein sequence ID" value="KAJ4183811.1"/>
    <property type="molecule type" value="Genomic_DNA"/>
</dbReference>
<accession>A0A9W8R0R8</accession>
<dbReference type="PANTHER" id="PTHR46072">
    <property type="entry name" value="AMIDASE-RELATED-RELATED"/>
    <property type="match status" value="1"/>
</dbReference>
<dbReference type="Proteomes" id="UP001152087">
    <property type="component" value="Unassembled WGS sequence"/>
</dbReference>
<dbReference type="GO" id="GO:0016787">
    <property type="term" value="F:hydrolase activity"/>
    <property type="evidence" value="ECO:0007669"/>
    <property type="project" value="UniProtKB-KW"/>
</dbReference>
<sequence>MGKDMATNWQNISKEAQANLLQSIPPRWRIDATSYDHLSDVTRVPLTCGLLSPRQIEVTELTVTELAACIRSRTLRATEILEAFVGRAAIAHQLVFCLTDWFYDEALERCKALDAMLDSGGEPMGPLHGIPVALKDTYSVKGHVTTRGYVINKAEPTISGHDSDVVRILREAGAVFFCRTAMPQTGFILETVSNLWGRTLNPFNRNLGAGGSSGGDGALVAMKGCPIAPSSDIGGSIRAPAAFNGLYALRPTAMRVPKNLWEGTMTGQMSIRDSAGPVCHSVDDVRLFTRLLVANEKARYDTNAVPVPWREVKLPQKLCVGIMKWDRVVMPQTPVLRAIEHTQRVLLEAGYEVVKFEPPFDCWELVKCFFDINFQMGGQDTVVKVTDAGEPLVPAFADLLKVYSAMSLTASESMQLNLKMRAFKVHFANAWDKTKDSTPTGRPIDALICPVAPSAGIPHDFNIYWGYTCMWNLLDYPSTVLPIPNFKITSETDPPDLAYDPLTTNPYDKANHEMYDPALFSNQPSTIQIVGRPFDDEELIEITAAIDEQLRSRDRVSSKL</sequence>
<dbReference type="Pfam" id="PF01425">
    <property type="entry name" value="Amidase"/>
    <property type="match status" value="1"/>
</dbReference>
<keyword evidence="6" id="KW-1185">Reference proteome</keyword>
<feature type="domain" description="Amidase" evidence="4">
    <location>
        <begin position="79"/>
        <end position="539"/>
    </location>
</feature>
<dbReference type="InterPro" id="IPR023631">
    <property type="entry name" value="Amidase_dom"/>
</dbReference>
<dbReference type="AlphaFoldDB" id="A0A9W8R0R8"/>
<evidence type="ECO:0000259" key="4">
    <source>
        <dbReference type="Pfam" id="PF01425"/>
    </source>
</evidence>
<feature type="active site" description="Charge relay system" evidence="3">
    <location>
        <position position="212"/>
    </location>
</feature>
<evidence type="ECO:0000313" key="6">
    <source>
        <dbReference type="Proteomes" id="UP001152087"/>
    </source>
</evidence>
<protein>
    <recommendedName>
        <fullName evidence="4">Amidase domain-containing protein</fullName>
    </recommendedName>
</protein>
<comment type="similarity">
    <text evidence="1">Belongs to the amidase family.</text>
</comment>
<organism evidence="5 6">
    <name type="scientific">Fusarium falciforme</name>
    <dbReference type="NCBI Taxonomy" id="195108"/>
    <lineage>
        <taxon>Eukaryota</taxon>
        <taxon>Fungi</taxon>
        <taxon>Dikarya</taxon>
        <taxon>Ascomycota</taxon>
        <taxon>Pezizomycotina</taxon>
        <taxon>Sordariomycetes</taxon>
        <taxon>Hypocreomycetidae</taxon>
        <taxon>Hypocreales</taxon>
        <taxon>Nectriaceae</taxon>
        <taxon>Fusarium</taxon>
        <taxon>Fusarium solani species complex</taxon>
    </lineage>
</organism>
<evidence type="ECO:0000256" key="3">
    <source>
        <dbReference type="PIRSR" id="PIRSR001221-1"/>
    </source>
</evidence>
<dbReference type="PIRSF" id="PIRSF001221">
    <property type="entry name" value="Amidase_fungi"/>
    <property type="match status" value="1"/>
</dbReference>
<evidence type="ECO:0000313" key="5">
    <source>
        <dbReference type="EMBL" id="KAJ4183811.1"/>
    </source>
</evidence>
<gene>
    <name evidence="5" type="ORF">NW755_009350</name>
</gene>
<proteinExistence type="inferred from homology"/>